<dbReference type="Pfam" id="PF02913">
    <property type="entry name" value="FAD-oxidase_C"/>
    <property type="match status" value="1"/>
</dbReference>
<dbReference type="SUPFAM" id="SSF56176">
    <property type="entry name" value="FAD-binding/transporter-associated domain-like"/>
    <property type="match status" value="1"/>
</dbReference>
<reference evidence="7" key="1">
    <citation type="submission" date="2020-05" db="EMBL/GenBank/DDBJ databases">
        <authorList>
            <person name="Chiriac C."/>
            <person name="Salcher M."/>
            <person name="Ghai R."/>
            <person name="Kavagutti S V."/>
        </authorList>
    </citation>
    <scope>NUCLEOTIDE SEQUENCE</scope>
</reference>
<keyword evidence="5" id="KW-0560">Oxidoreductase</keyword>
<dbReference type="InterPro" id="IPR016171">
    <property type="entry name" value="Vanillyl_alc_oxidase_C-sub2"/>
</dbReference>
<proteinExistence type="inferred from homology"/>
<name>A0A6J6EN41_9ZZZZ</name>
<dbReference type="PANTHER" id="PTHR43716">
    <property type="entry name" value="D-2-HYDROXYGLUTARATE DEHYDROGENASE, MITOCHONDRIAL"/>
    <property type="match status" value="1"/>
</dbReference>
<dbReference type="InterPro" id="IPR016167">
    <property type="entry name" value="FAD-bd_PCMH_sub1"/>
</dbReference>
<dbReference type="Gene3D" id="3.30.70.2190">
    <property type="match status" value="1"/>
</dbReference>
<dbReference type="EMBL" id="CAEZTS010000044">
    <property type="protein sequence ID" value="CAB4575933.1"/>
    <property type="molecule type" value="Genomic_DNA"/>
</dbReference>
<dbReference type="InterPro" id="IPR006094">
    <property type="entry name" value="Oxid_FAD_bind_N"/>
</dbReference>
<dbReference type="Pfam" id="PF01565">
    <property type="entry name" value="FAD_binding_4"/>
    <property type="match status" value="1"/>
</dbReference>
<gene>
    <name evidence="7" type="ORF">UFOPK1722_00676</name>
</gene>
<dbReference type="InterPro" id="IPR016166">
    <property type="entry name" value="FAD-bd_PCMH"/>
</dbReference>
<keyword evidence="3" id="KW-0285">Flavoprotein</keyword>
<sequence length="447" mass="47204">MLGELRAVVGDDHVFDGRGSSYVVDWTGRFRGHTDVVVRPGSVDEVREVLRIVRAHGRALVVQGGNTGLVGGGVPLNGEVVMSLTRMNRVGEPDVTTRQIEVEAGATLEAVQRAATTVGLRYPVDFGSRGSATIGGTIATNAGGVNVMRYGSTRVQVAGLEAVLADGSVVSTMAGLMKDNTGYDLRGLMCASEGTLGVVTRAVLRLVPAHEVRETVMVGCASVDDALDVVATVCGASEAIDAAELMSRRGVDLVADVVGAHRPFDAEWYLLIESSTSDRSDGTLARLLAGRDLVAVADTPARRDALWRLRDEHTASIATLGVPLKYDVTVPLRSMAEFVRVARQEVAAMDPRAEIIFFGHAADGNLHVNVVGADHDHHGAYDSAVLGAVSRFQGSISAEHGVGVAKRDWLHLSRSADEIAAMRAIKQALDPDGILNPNVLLPSEPTA</sequence>
<comment type="cofactor">
    <cofactor evidence="1">
        <name>FAD</name>
        <dbReference type="ChEBI" id="CHEBI:57692"/>
    </cofactor>
</comment>
<evidence type="ECO:0000259" key="6">
    <source>
        <dbReference type="PROSITE" id="PS51387"/>
    </source>
</evidence>
<dbReference type="Gene3D" id="3.30.70.2740">
    <property type="match status" value="1"/>
</dbReference>
<dbReference type="InterPro" id="IPR036318">
    <property type="entry name" value="FAD-bd_PCMH-like_sf"/>
</dbReference>
<dbReference type="FunFam" id="1.10.45.10:FF:000001">
    <property type="entry name" value="D-lactate dehydrogenase mitochondrial"/>
    <property type="match status" value="1"/>
</dbReference>
<evidence type="ECO:0000313" key="7">
    <source>
        <dbReference type="EMBL" id="CAB4575933.1"/>
    </source>
</evidence>
<evidence type="ECO:0000256" key="3">
    <source>
        <dbReference type="ARBA" id="ARBA00022630"/>
    </source>
</evidence>
<comment type="similarity">
    <text evidence="2">Belongs to the FAD-binding oxidoreductase/transferase type 4 family.</text>
</comment>
<dbReference type="Gene3D" id="3.30.465.10">
    <property type="match status" value="1"/>
</dbReference>
<accession>A0A6J6EN41</accession>
<dbReference type="Gene3D" id="3.30.43.10">
    <property type="entry name" value="Uridine Diphospho-n-acetylenolpyruvylglucosamine Reductase, domain 2"/>
    <property type="match status" value="1"/>
</dbReference>
<feature type="domain" description="FAD-binding PCMH-type" evidence="6">
    <location>
        <begin position="30"/>
        <end position="209"/>
    </location>
</feature>
<dbReference type="PANTHER" id="PTHR43716:SF1">
    <property type="entry name" value="D-2-HYDROXYGLUTARATE DEHYDROGENASE, MITOCHONDRIAL"/>
    <property type="match status" value="1"/>
</dbReference>
<evidence type="ECO:0000256" key="2">
    <source>
        <dbReference type="ARBA" id="ARBA00008000"/>
    </source>
</evidence>
<dbReference type="InterPro" id="IPR051264">
    <property type="entry name" value="FAD-oxidored/transferase_4"/>
</dbReference>
<dbReference type="Gene3D" id="1.10.45.10">
    <property type="entry name" value="Vanillyl-alcohol Oxidase, Chain A, domain 4"/>
    <property type="match status" value="1"/>
</dbReference>
<dbReference type="InterPro" id="IPR004113">
    <property type="entry name" value="FAD-bd_oxidored_4_C"/>
</dbReference>
<dbReference type="GO" id="GO:0071949">
    <property type="term" value="F:FAD binding"/>
    <property type="evidence" value="ECO:0007669"/>
    <property type="project" value="InterPro"/>
</dbReference>
<evidence type="ECO:0000256" key="5">
    <source>
        <dbReference type="ARBA" id="ARBA00023002"/>
    </source>
</evidence>
<dbReference type="GO" id="GO:0022904">
    <property type="term" value="P:respiratory electron transport chain"/>
    <property type="evidence" value="ECO:0007669"/>
    <property type="project" value="TreeGrafter"/>
</dbReference>
<organism evidence="7">
    <name type="scientific">freshwater metagenome</name>
    <dbReference type="NCBI Taxonomy" id="449393"/>
    <lineage>
        <taxon>unclassified sequences</taxon>
        <taxon>metagenomes</taxon>
        <taxon>ecological metagenomes</taxon>
    </lineage>
</organism>
<evidence type="ECO:0000256" key="4">
    <source>
        <dbReference type="ARBA" id="ARBA00022827"/>
    </source>
</evidence>
<evidence type="ECO:0000256" key="1">
    <source>
        <dbReference type="ARBA" id="ARBA00001974"/>
    </source>
</evidence>
<dbReference type="InterPro" id="IPR016169">
    <property type="entry name" value="FAD-bd_PCMH_sub2"/>
</dbReference>
<dbReference type="GO" id="GO:0016491">
    <property type="term" value="F:oxidoreductase activity"/>
    <property type="evidence" value="ECO:0007669"/>
    <property type="project" value="UniProtKB-KW"/>
</dbReference>
<dbReference type="SUPFAM" id="SSF55103">
    <property type="entry name" value="FAD-linked oxidases, C-terminal domain"/>
    <property type="match status" value="1"/>
</dbReference>
<keyword evidence="4" id="KW-0274">FAD</keyword>
<dbReference type="PROSITE" id="PS51387">
    <property type="entry name" value="FAD_PCMH"/>
    <property type="match status" value="1"/>
</dbReference>
<protein>
    <submittedName>
        <fullName evidence="7">Unannotated protein</fullName>
    </submittedName>
</protein>
<dbReference type="InterPro" id="IPR016164">
    <property type="entry name" value="FAD-linked_Oxase-like_C"/>
</dbReference>
<dbReference type="AlphaFoldDB" id="A0A6J6EN41"/>